<keyword evidence="8" id="KW-0547">Nucleotide-binding</keyword>
<keyword evidence="4" id="KW-0808">Transferase</keyword>
<keyword evidence="3" id="KW-0597">Phosphoprotein</keyword>
<evidence type="ECO:0000313" key="9">
    <source>
        <dbReference type="Proteomes" id="UP001595803"/>
    </source>
</evidence>
<dbReference type="CDD" id="cd12914">
    <property type="entry name" value="PDC1_DGC_like"/>
    <property type="match status" value="1"/>
</dbReference>
<proteinExistence type="predicted"/>
<dbReference type="InterPro" id="IPR036890">
    <property type="entry name" value="HATPase_C_sf"/>
</dbReference>
<keyword evidence="9" id="KW-1185">Reference proteome</keyword>
<dbReference type="InterPro" id="IPR003594">
    <property type="entry name" value="HATPase_dom"/>
</dbReference>
<keyword evidence="6" id="KW-0472">Membrane</keyword>
<dbReference type="InterPro" id="IPR005467">
    <property type="entry name" value="His_kinase_dom"/>
</dbReference>
<dbReference type="CDD" id="cd00082">
    <property type="entry name" value="HisKA"/>
    <property type="match status" value="1"/>
</dbReference>
<evidence type="ECO:0000259" key="7">
    <source>
        <dbReference type="PROSITE" id="PS50109"/>
    </source>
</evidence>
<dbReference type="PRINTS" id="PR00344">
    <property type="entry name" value="BCTRLSENSOR"/>
</dbReference>
<dbReference type="SMART" id="SM00387">
    <property type="entry name" value="HATPase_c"/>
    <property type="match status" value="1"/>
</dbReference>
<dbReference type="PROSITE" id="PS50109">
    <property type="entry name" value="HIS_KIN"/>
    <property type="match status" value="1"/>
</dbReference>
<gene>
    <name evidence="8" type="ORF">ACFOSB_17985</name>
</gene>
<keyword evidence="6" id="KW-0812">Transmembrane</keyword>
<dbReference type="EMBL" id="JBHRZG010000024">
    <property type="protein sequence ID" value="MFC3834751.1"/>
    <property type="molecule type" value="Genomic_DNA"/>
</dbReference>
<dbReference type="Gene3D" id="1.10.287.130">
    <property type="match status" value="1"/>
</dbReference>
<feature type="domain" description="Histidine kinase" evidence="7">
    <location>
        <begin position="410"/>
        <end position="624"/>
    </location>
</feature>
<comment type="caution">
    <text evidence="8">The sequence shown here is derived from an EMBL/GenBank/DDBJ whole genome shotgun (WGS) entry which is preliminary data.</text>
</comment>
<keyword evidence="5" id="KW-0418">Kinase</keyword>
<dbReference type="Pfam" id="PF02518">
    <property type="entry name" value="HATPase_c"/>
    <property type="match status" value="1"/>
</dbReference>
<dbReference type="InterPro" id="IPR004358">
    <property type="entry name" value="Sig_transdc_His_kin-like_C"/>
</dbReference>
<feature type="transmembrane region" description="Helical" evidence="6">
    <location>
        <begin position="20"/>
        <end position="41"/>
    </location>
</feature>
<dbReference type="SMART" id="SM00388">
    <property type="entry name" value="HisKA"/>
    <property type="match status" value="1"/>
</dbReference>
<dbReference type="Gene3D" id="6.10.340.10">
    <property type="match status" value="1"/>
</dbReference>
<dbReference type="Gene3D" id="3.30.565.10">
    <property type="entry name" value="Histidine kinase-like ATPase, C-terminal domain"/>
    <property type="match status" value="1"/>
</dbReference>
<dbReference type="PANTHER" id="PTHR42878:SF15">
    <property type="entry name" value="BACTERIOPHYTOCHROME"/>
    <property type="match status" value="1"/>
</dbReference>
<accession>A0ABV7ZF61</accession>
<feature type="transmembrane region" description="Helical" evidence="6">
    <location>
        <begin position="304"/>
        <end position="323"/>
    </location>
</feature>
<dbReference type="Gene3D" id="3.30.450.20">
    <property type="entry name" value="PAS domain"/>
    <property type="match status" value="1"/>
</dbReference>
<organism evidence="8 9">
    <name type="scientific">Deinococcus rufus</name>
    <dbReference type="NCBI Taxonomy" id="2136097"/>
    <lineage>
        <taxon>Bacteria</taxon>
        <taxon>Thermotogati</taxon>
        <taxon>Deinococcota</taxon>
        <taxon>Deinococci</taxon>
        <taxon>Deinococcales</taxon>
        <taxon>Deinococcaceae</taxon>
        <taxon>Deinococcus</taxon>
    </lineage>
</organism>
<dbReference type="EC" id="2.7.13.3" evidence="2"/>
<dbReference type="SUPFAM" id="SSF55874">
    <property type="entry name" value="ATPase domain of HSP90 chaperone/DNA topoisomerase II/histidine kinase"/>
    <property type="match status" value="1"/>
</dbReference>
<dbReference type="PANTHER" id="PTHR42878">
    <property type="entry name" value="TWO-COMPONENT HISTIDINE KINASE"/>
    <property type="match status" value="1"/>
</dbReference>
<evidence type="ECO:0000256" key="5">
    <source>
        <dbReference type="ARBA" id="ARBA00022777"/>
    </source>
</evidence>
<dbReference type="Proteomes" id="UP001595803">
    <property type="component" value="Unassembled WGS sequence"/>
</dbReference>
<evidence type="ECO:0000256" key="1">
    <source>
        <dbReference type="ARBA" id="ARBA00000085"/>
    </source>
</evidence>
<dbReference type="RefSeq" id="WP_322472259.1">
    <property type="nucleotide sequence ID" value="NZ_JBHRZG010000024.1"/>
</dbReference>
<name>A0ABV7ZF61_9DEIO</name>
<dbReference type="GO" id="GO:0005524">
    <property type="term" value="F:ATP binding"/>
    <property type="evidence" value="ECO:0007669"/>
    <property type="project" value="UniProtKB-KW"/>
</dbReference>
<reference evidence="9" key="1">
    <citation type="journal article" date="2019" name="Int. J. Syst. Evol. Microbiol.">
        <title>The Global Catalogue of Microorganisms (GCM) 10K type strain sequencing project: providing services to taxonomists for standard genome sequencing and annotation.</title>
        <authorList>
            <consortium name="The Broad Institute Genomics Platform"/>
            <consortium name="The Broad Institute Genome Sequencing Center for Infectious Disease"/>
            <person name="Wu L."/>
            <person name="Ma J."/>
        </authorList>
    </citation>
    <scope>NUCLEOTIDE SEQUENCE [LARGE SCALE GENOMIC DNA]</scope>
    <source>
        <strain evidence="9">CCTCC AB 2017081</strain>
    </source>
</reference>
<dbReference type="InterPro" id="IPR050351">
    <property type="entry name" value="BphY/WalK/GraS-like"/>
</dbReference>
<dbReference type="Pfam" id="PF00512">
    <property type="entry name" value="HisKA"/>
    <property type="match status" value="1"/>
</dbReference>
<evidence type="ECO:0000256" key="2">
    <source>
        <dbReference type="ARBA" id="ARBA00012438"/>
    </source>
</evidence>
<keyword evidence="6" id="KW-1133">Transmembrane helix</keyword>
<keyword evidence="8" id="KW-0067">ATP-binding</keyword>
<comment type="catalytic activity">
    <reaction evidence="1">
        <text>ATP + protein L-histidine = ADP + protein N-phospho-L-histidine.</text>
        <dbReference type="EC" id="2.7.13.3"/>
    </reaction>
</comment>
<evidence type="ECO:0000313" key="8">
    <source>
        <dbReference type="EMBL" id="MFC3834751.1"/>
    </source>
</evidence>
<protein>
    <recommendedName>
        <fullName evidence="2">histidine kinase</fullName>
        <ecNumber evidence="2">2.7.13.3</ecNumber>
    </recommendedName>
</protein>
<evidence type="ECO:0000256" key="3">
    <source>
        <dbReference type="ARBA" id="ARBA00022553"/>
    </source>
</evidence>
<evidence type="ECO:0000256" key="6">
    <source>
        <dbReference type="SAM" id="Phobius"/>
    </source>
</evidence>
<evidence type="ECO:0000256" key="4">
    <source>
        <dbReference type="ARBA" id="ARBA00022679"/>
    </source>
</evidence>
<sequence length="624" mass="66473">MPRPAGHPRTTVPSLAHRLAMAFAALAALGALLLIAVIVPAETARLEAQQRHVLTQAAVVAARALDRTMEERYQDVLLTRSLIEMHSGTPAQQRRVLEHLRGASPEFAWIGVTDAAGHVRAATGGLLEGVSVARRPWFLRGRRGPIVEDVHPALLLAAVLPKPANGEPLRFIDISAPILDPAGRVVGVLGGHLSWGWAQSVERDALALTGNAPAVEVLILNRQGEVIHGPAPLLGSALPGVTAVRRASPGAQGTVAATWDGQPYVAGYAVTGARTIYPGLSWRVVVRQNAAVVQTQSLALRRQIELWGVIGVAVSALVAYLAARAVSRPLGVLTVAAQRLAHGGDAPGLPRVRQYAEVDHLSSALQDLWDGRRAAQLEQAQLTATLEHRIVARTAQLTESNAALDAFTASVSHDLRAPIRHVAGYTAILRRALAQGDTAKVERAVNVIEQAATHMGVMTDALLEFARTSQEPVKRHPVDLGAVVTAARGELAPDMDGLGVEWHVEPLPTVLGDATLLQQVMANLLSNAVKYSRGQQPAVIRVTARAAEGEWLVEVHDNGVGFPPDQASRLFGLFQRLHRSSEFEGTGVGLANVQQIVVRHGGRVWAHSRPGEGTTFGFSLPRLG</sequence>
<dbReference type="SUPFAM" id="SSF47384">
    <property type="entry name" value="Homodimeric domain of signal transducing histidine kinase"/>
    <property type="match status" value="1"/>
</dbReference>
<dbReference type="InterPro" id="IPR036097">
    <property type="entry name" value="HisK_dim/P_sf"/>
</dbReference>
<dbReference type="InterPro" id="IPR003661">
    <property type="entry name" value="HisK_dim/P_dom"/>
</dbReference>